<dbReference type="PRINTS" id="PR00094">
    <property type="entry name" value="ADENYLTKNASE"/>
</dbReference>
<dbReference type="NCBIfam" id="NF001380">
    <property type="entry name" value="PRK00279.1-2"/>
    <property type="match status" value="1"/>
</dbReference>
<accession>A0A7C3LV73</accession>
<dbReference type="InterPro" id="IPR000850">
    <property type="entry name" value="Adenylat/UMP-CMP_kin"/>
</dbReference>
<dbReference type="NCBIfam" id="NF001381">
    <property type="entry name" value="PRK00279.1-3"/>
    <property type="match status" value="1"/>
</dbReference>
<evidence type="ECO:0000256" key="7">
    <source>
        <dbReference type="RuleBase" id="RU003331"/>
    </source>
</evidence>
<comment type="pathway">
    <text evidence="5">Purine metabolism; AMP biosynthesis via salvage pathway; AMP from ADP: step 1/1.</text>
</comment>
<dbReference type="EC" id="2.7.4.3" evidence="5 7"/>
<dbReference type="PROSITE" id="PS00113">
    <property type="entry name" value="ADENYLATE_KINASE"/>
    <property type="match status" value="1"/>
</dbReference>
<dbReference type="GO" id="GO:0044209">
    <property type="term" value="P:AMP salvage"/>
    <property type="evidence" value="ECO:0007669"/>
    <property type="project" value="UniProtKB-UniRule"/>
</dbReference>
<dbReference type="InterPro" id="IPR006259">
    <property type="entry name" value="Adenyl_kin_sub"/>
</dbReference>
<keyword evidence="3 5" id="KW-0547">Nucleotide-binding</keyword>
<organism evidence="9">
    <name type="scientific">Leptospirillum ferriphilum</name>
    <dbReference type="NCBI Taxonomy" id="178606"/>
    <lineage>
        <taxon>Bacteria</taxon>
        <taxon>Pseudomonadati</taxon>
        <taxon>Nitrospirota</taxon>
        <taxon>Nitrospiria</taxon>
        <taxon>Nitrospirales</taxon>
        <taxon>Nitrospiraceae</taxon>
        <taxon>Leptospirillum</taxon>
    </lineage>
</organism>
<feature type="binding site" evidence="5">
    <location>
        <position position="34"/>
    </location>
    <ligand>
        <name>AMP</name>
        <dbReference type="ChEBI" id="CHEBI:456215"/>
    </ligand>
</feature>
<dbReference type="Pfam" id="PF05191">
    <property type="entry name" value="ADK_lid"/>
    <property type="match status" value="1"/>
</dbReference>
<dbReference type="CDD" id="cd01428">
    <property type="entry name" value="ADK"/>
    <property type="match status" value="1"/>
</dbReference>
<feature type="binding site" evidence="5">
    <location>
        <position position="39"/>
    </location>
    <ligand>
        <name>AMP</name>
        <dbReference type="ChEBI" id="CHEBI:456215"/>
    </ligand>
</feature>
<sequence>MFKSVVLFIGPPGVGKGTQATMLSESFSIPKFATGDLLREALKNQTSLGLEAKKYMDSGKLVPDQLVLDLIRGKIAGLPPGMGFILDGFPRTINQAQGLDDILSELCHNVNLALEFVMNEEDRIARLAGRRMCPKCQRTYHVLFAPPKKDMICDICSVPLVQRADDNEDVIRQRSVVYWDITRPLLDYYREKNVLKVVDATSSIENVFSQIKLIFSDLK</sequence>
<dbReference type="GO" id="GO:0008270">
    <property type="term" value="F:zinc ion binding"/>
    <property type="evidence" value="ECO:0007669"/>
    <property type="project" value="UniProtKB-UniRule"/>
</dbReference>
<feature type="binding site" evidence="5">
    <location>
        <begin position="60"/>
        <end position="62"/>
    </location>
    <ligand>
        <name>AMP</name>
        <dbReference type="ChEBI" id="CHEBI:456215"/>
    </ligand>
</feature>
<comment type="catalytic activity">
    <reaction evidence="5 7">
        <text>AMP + ATP = 2 ADP</text>
        <dbReference type="Rhea" id="RHEA:12973"/>
        <dbReference type="ChEBI" id="CHEBI:30616"/>
        <dbReference type="ChEBI" id="CHEBI:456215"/>
        <dbReference type="ChEBI" id="CHEBI:456216"/>
        <dbReference type="EC" id="2.7.4.3"/>
    </reaction>
</comment>
<evidence type="ECO:0000256" key="6">
    <source>
        <dbReference type="RuleBase" id="RU003330"/>
    </source>
</evidence>
<feature type="binding site" evidence="5">
    <location>
        <position position="153"/>
    </location>
    <ligand>
        <name>Zn(2+)</name>
        <dbReference type="ChEBI" id="CHEBI:29105"/>
        <note>structural</note>
    </ligand>
</feature>
<feature type="region of interest" description="LID" evidence="5">
    <location>
        <begin position="129"/>
        <end position="166"/>
    </location>
</feature>
<dbReference type="InterPro" id="IPR027417">
    <property type="entry name" value="P-loop_NTPase"/>
</dbReference>
<dbReference type="Gene3D" id="3.40.50.300">
    <property type="entry name" value="P-loop containing nucleotide triphosphate hydrolases"/>
    <property type="match status" value="1"/>
</dbReference>
<dbReference type="Pfam" id="PF00406">
    <property type="entry name" value="ADK"/>
    <property type="match status" value="1"/>
</dbReference>
<feature type="binding site" evidence="5">
    <location>
        <position position="156"/>
    </location>
    <ligand>
        <name>Zn(2+)</name>
        <dbReference type="ChEBI" id="CHEBI:29105"/>
        <note>structural</note>
    </ligand>
</feature>
<evidence type="ECO:0000256" key="5">
    <source>
        <dbReference type="HAMAP-Rule" id="MF_00235"/>
    </source>
</evidence>
<feature type="domain" description="Adenylate kinase active site lid" evidence="8">
    <location>
        <begin position="130"/>
        <end position="165"/>
    </location>
</feature>
<feature type="binding site" evidence="5">
    <location>
        <begin position="139"/>
        <end position="140"/>
    </location>
    <ligand>
        <name>ATP</name>
        <dbReference type="ChEBI" id="CHEBI:30616"/>
    </ligand>
</feature>
<feature type="binding site" evidence="5">
    <location>
        <position position="202"/>
    </location>
    <ligand>
        <name>ATP</name>
        <dbReference type="ChEBI" id="CHEBI:30616"/>
    </ligand>
</feature>
<evidence type="ECO:0000313" key="9">
    <source>
        <dbReference type="EMBL" id="HFT93323.1"/>
    </source>
</evidence>
<protein>
    <recommendedName>
        <fullName evidence="5 7">Adenylate kinase</fullName>
        <shortName evidence="5">AK</shortName>
        <ecNumber evidence="5 7">2.7.4.3</ecNumber>
    </recommendedName>
    <alternativeName>
        <fullName evidence="5">ATP-AMP transphosphorylase</fullName>
    </alternativeName>
    <alternativeName>
        <fullName evidence="5">ATP:AMP phosphotransferase</fullName>
    </alternativeName>
    <alternativeName>
        <fullName evidence="5">Adenylate monophosphate kinase</fullName>
    </alternativeName>
</protein>
<dbReference type="GO" id="GO:0004017">
    <property type="term" value="F:AMP kinase activity"/>
    <property type="evidence" value="ECO:0007669"/>
    <property type="project" value="UniProtKB-UniRule"/>
</dbReference>
<comment type="subcellular location">
    <subcellularLocation>
        <location evidence="5 7">Cytoplasm</location>
    </subcellularLocation>
</comment>
<dbReference type="InterPro" id="IPR033690">
    <property type="entry name" value="Adenylat_kinase_CS"/>
</dbReference>
<feature type="binding site" evidence="5">
    <location>
        <position position="136"/>
    </location>
    <ligand>
        <name>Zn(2+)</name>
        <dbReference type="ChEBI" id="CHEBI:29105"/>
        <note>structural</note>
    </ligand>
</feature>
<feature type="binding site" evidence="5">
    <location>
        <position position="95"/>
    </location>
    <ligand>
        <name>AMP</name>
        <dbReference type="ChEBI" id="CHEBI:456215"/>
    </ligand>
</feature>
<dbReference type="PANTHER" id="PTHR23359">
    <property type="entry name" value="NUCLEOTIDE KINASE"/>
    <property type="match status" value="1"/>
</dbReference>
<evidence type="ECO:0000256" key="3">
    <source>
        <dbReference type="ARBA" id="ARBA00022741"/>
    </source>
</evidence>
<keyword evidence="5 7" id="KW-0067">ATP-binding</keyword>
<dbReference type="AlphaFoldDB" id="A0A7C3LV73"/>
<gene>
    <name evidence="5" type="primary">adk</name>
    <name evidence="9" type="ORF">ENX03_05175</name>
</gene>
<proteinExistence type="inferred from homology"/>
<dbReference type="SUPFAM" id="SSF52540">
    <property type="entry name" value="P-loop containing nucleoside triphosphate hydrolases"/>
    <property type="match status" value="1"/>
</dbReference>
<keyword evidence="5" id="KW-0862">Zinc</keyword>
<comment type="domain">
    <text evidence="5">Consists of three domains, a large central CORE domain and two small peripheral domains, NMPbind and LID, which undergo movements during catalysis. The LID domain closes over the site of phosphoryl transfer upon ATP binding. Assembling and dissambling the active center during each catalytic cycle provides an effective means to prevent ATP hydrolysis. Some bacteria have evolved a zinc-coordinating structure that stabilizes the LID domain.</text>
</comment>
<dbReference type="GO" id="GO:0005737">
    <property type="term" value="C:cytoplasm"/>
    <property type="evidence" value="ECO:0007669"/>
    <property type="project" value="UniProtKB-SubCell"/>
</dbReference>
<evidence type="ECO:0000256" key="4">
    <source>
        <dbReference type="ARBA" id="ARBA00022777"/>
    </source>
</evidence>
<dbReference type="FunFam" id="3.40.50.300:FF:000106">
    <property type="entry name" value="Adenylate kinase mitochondrial"/>
    <property type="match status" value="1"/>
</dbReference>
<keyword evidence="5" id="KW-0963">Cytoplasm</keyword>
<feature type="binding site" evidence="5">
    <location>
        <begin position="13"/>
        <end position="18"/>
    </location>
    <ligand>
        <name>ATP</name>
        <dbReference type="ChEBI" id="CHEBI:30616"/>
    </ligand>
</feature>
<dbReference type="HAMAP" id="MF_00235">
    <property type="entry name" value="Adenylate_kinase_Adk"/>
    <property type="match status" value="1"/>
</dbReference>
<feature type="binding site" evidence="5">
    <location>
        <position position="163"/>
    </location>
    <ligand>
        <name>AMP</name>
        <dbReference type="ChEBI" id="CHEBI:456215"/>
    </ligand>
</feature>
<feature type="binding site" evidence="5">
    <location>
        <position position="130"/>
    </location>
    <ligand>
        <name>ATP</name>
        <dbReference type="ChEBI" id="CHEBI:30616"/>
    </ligand>
</feature>
<evidence type="ECO:0000259" key="8">
    <source>
        <dbReference type="Pfam" id="PF05191"/>
    </source>
</evidence>
<dbReference type="GO" id="GO:0005524">
    <property type="term" value="F:ATP binding"/>
    <property type="evidence" value="ECO:0007669"/>
    <property type="project" value="UniProtKB-UniRule"/>
</dbReference>
<comment type="subunit">
    <text evidence="5 7">Monomer.</text>
</comment>
<feature type="region of interest" description="NMP" evidence="5">
    <location>
        <begin position="33"/>
        <end position="62"/>
    </location>
</feature>
<dbReference type="NCBIfam" id="NF011100">
    <property type="entry name" value="PRK14527.1"/>
    <property type="match status" value="1"/>
</dbReference>
<comment type="caution">
    <text evidence="9">The sequence shown here is derived from an EMBL/GenBank/DDBJ whole genome shotgun (WGS) entry which is preliminary data.</text>
</comment>
<keyword evidence="2 5" id="KW-0545">Nucleotide biosynthesis</keyword>
<keyword evidence="1 5" id="KW-0808">Transferase</keyword>
<feature type="binding site" evidence="5">
    <location>
        <begin position="88"/>
        <end position="91"/>
    </location>
    <ligand>
        <name>AMP</name>
        <dbReference type="ChEBI" id="CHEBI:456215"/>
    </ligand>
</feature>
<dbReference type="EMBL" id="DTMM01000096">
    <property type="protein sequence ID" value="HFT93323.1"/>
    <property type="molecule type" value="Genomic_DNA"/>
</dbReference>
<feature type="binding site" evidence="5">
    <location>
        <position position="174"/>
    </location>
    <ligand>
        <name>AMP</name>
        <dbReference type="ChEBI" id="CHEBI:456215"/>
    </ligand>
</feature>
<dbReference type="UniPathway" id="UPA00588">
    <property type="reaction ID" value="UER00649"/>
</dbReference>
<comment type="similarity">
    <text evidence="5 6">Belongs to the adenylate kinase family.</text>
</comment>
<evidence type="ECO:0000256" key="1">
    <source>
        <dbReference type="ARBA" id="ARBA00022679"/>
    </source>
</evidence>
<dbReference type="NCBIfam" id="TIGR01351">
    <property type="entry name" value="adk"/>
    <property type="match status" value="1"/>
</dbReference>
<keyword evidence="5" id="KW-0479">Metal-binding</keyword>
<reference evidence="9" key="1">
    <citation type="journal article" date="2020" name="mSystems">
        <title>Genome- and Community-Level Interaction Insights into Carbon Utilization and Element Cycling Functions of Hydrothermarchaeota in Hydrothermal Sediment.</title>
        <authorList>
            <person name="Zhou Z."/>
            <person name="Liu Y."/>
            <person name="Xu W."/>
            <person name="Pan J."/>
            <person name="Luo Z.H."/>
            <person name="Li M."/>
        </authorList>
    </citation>
    <scope>NUCLEOTIDE SEQUENCE [LARGE SCALE GENOMIC DNA]</scope>
    <source>
        <strain evidence="9">SpSt-902</strain>
    </source>
</reference>
<name>A0A7C3LV73_9BACT</name>
<dbReference type="InterPro" id="IPR007862">
    <property type="entry name" value="Adenylate_kinase_lid-dom"/>
</dbReference>
<keyword evidence="4 5" id="KW-0418">Kinase</keyword>
<evidence type="ECO:0000256" key="2">
    <source>
        <dbReference type="ARBA" id="ARBA00022727"/>
    </source>
</evidence>
<feature type="binding site" evidence="5">
    <location>
        <position position="133"/>
    </location>
    <ligand>
        <name>Zn(2+)</name>
        <dbReference type="ChEBI" id="CHEBI:29105"/>
        <note>structural</note>
    </ligand>
</feature>
<comment type="function">
    <text evidence="5">Catalyzes the reversible transfer of the terminal phosphate group between ATP and AMP. Plays an important role in cellular energy homeostasis and in adenine nucleotide metabolism.</text>
</comment>